<dbReference type="GO" id="GO:0005737">
    <property type="term" value="C:cytoplasm"/>
    <property type="evidence" value="ECO:0007669"/>
    <property type="project" value="TreeGrafter"/>
</dbReference>
<keyword evidence="1" id="KW-0143">Chaperone</keyword>
<dbReference type="SUPFAM" id="SSF50156">
    <property type="entry name" value="PDZ domain-like"/>
    <property type="match status" value="1"/>
</dbReference>
<dbReference type="EMBL" id="JAWDEY010000022">
    <property type="protein sequence ID" value="KAK6588740.1"/>
    <property type="molecule type" value="Genomic_DNA"/>
</dbReference>
<proteinExistence type="predicted"/>
<keyword evidence="4" id="KW-1185">Reference proteome</keyword>
<dbReference type="InterPro" id="IPR036034">
    <property type="entry name" value="PDZ_sf"/>
</dbReference>
<dbReference type="Gene3D" id="6.10.140.1710">
    <property type="match status" value="1"/>
</dbReference>
<dbReference type="GO" id="GO:0005634">
    <property type="term" value="C:nucleus"/>
    <property type="evidence" value="ECO:0007669"/>
    <property type="project" value="TreeGrafter"/>
</dbReference>
<evidence type="ECO:0000313" key="4">
    <source>
        <dbReference type="Proteomes" id="UP001311799"/>
    </source>
</evidence>
<comment type="caution">
    <text evidence="3">The sequence shown here is derived from an EMBL/GenBank/DDBJ whole genome shotgun (WGS) entry which is preliminary data.</text>
</comment>
<dbReference type="Gene3D" id="2.30.42.10">
    <property type="match status" value="1"/>
</dbReference>
<evidence type="ECO:0000256" key="1">
    <source>
        <dbReference type="ARBA" id="ARBA00023186"/>
    </source>
</evidence>
<dbReference type="Pfam" id="PF18265">
    <property type="entry name" value="Nas2_N"/>
    <property type="match status" value="1"/>
</dbReference>
<gene>
    <name evidence="3" type="ORF">RS030_2301</name>
</gene>
<accession>A0AAV9XYZ2</accession>
<dbReference type="InterPro" id="IPR040815">
    <property type="entry name" value="Nas2_N"/>
</dbReference>
<dbReference type="GO" id="GO:0070682">
    <property type="term" value="P:proteasome regulatory particle assembly"/>
    <property type="evidence" value="ECO:0007669"/>
    <property type="project" value="InterPro"/>
</dbReference>
<dbReference type="AlphaFoldDB" id="A0AAV9XYZ2"/>
<organism evidence="3 4">
    <name type="scientific">Cryptosporidium xiaoi</name>
    <dbReference type="NCBI Taxonomy" id="659607"/>
    <lineage>
        <taxon>Eukaryota</taxon>
        <taxon>Sar</taxon>
        <taxon>Alveolata</taxon>
        <taxon>Apicomplexa</taxon>
        <taxon>Conoidasida</taxon>
        <taxon>Coccidia</taxon>
        <taxon>Eucoccidiorida</taxon>
        <taxon>Eimeriorina</taxon>
        <taxon>Cryptosporidiidae</taxon>
        <taxon>Cryptosporidium</taxon>
    </lineage>
</organism>
<name>A0AAV9XYZ2_9CRYT</name>
<reference evidence="3 4" key="1">
    <citation type="submission" date="2023-10" db="EMBL/GenBank/DDBJ databases">
        <title>Comparative genomics analysis reveals potential genetic determinants of host preference in Cryptosporidium xiaoi.</title>
        <authorList>
            <person name="Xiao L."/>
            <person name="Li J."/>
        </authorList>
    </citation>
    <scope>NUCLEOTIDE SEQUENCE [LARGE SCALE GENOMIC DNA]</scope>
    <source>
        <strain evidence="3 4">52996</strain>
    </source>
</reference>
<sequence length="228" mass="26097">MEELVKRKSEIEEEVNSLMEFLNSCGEGVGLKGRLVDNEGFPRSDIDVFEVRKARNRIAILNTDYTNIMKEIENKLFDIHKNEKISVPIKKRVNINEEDTLKYPFGYIDSLLPDSPADLCGIKEGDMLIKFGNIYTEKELETQEESKFLITQISELVSSNIDNCIQVTLLRNSNQSDTNTVNKNPSYLSYSSIDMTKFKIIQLSLTPRKWKGHGVLGCHIAYLHKESN</sequence>
<protein>
    <submittedName>
        <fullName evidence="3">P27 like 26S proteasomal subunit with a PDZ domain</fullName>
    </submittedName>
</protein>
<dbReference type="InterPro" id="IPR035269">
    <property type="entry name" value="PSMD9"/>
</dbReference>
<dbReference type="PANTHER" id="PTHR12651">
    <property type="entry name" value="26S PROTEASOME NON-ATPASE REGULATORY SUBUNIT 9"/>
    <property type="match status" value="1"/>
</dbReference>
<evidence type="ECO:0000259" key="2">
    <source>
        <dbReference type="Pfam" id="PF18265"/>
    </source>
</evidence>
<dbReference type="PANTHER" id="PTHR12651:SF1">
    <property type="entry name" value="26S PROTEASOME NON-ATPASE REGULATORY SUBUNIT 9"/>
    <property type="match status" value="1"/>
</dbReference>
<evidence type="ECO:0000313" key="3">
    <source>
        <dbReference type="EMBL" id="KAK6588740.1"/>
    </source>
</evidence>
<feature type="domain" description="Nas2 N-terminal" evidence="2">
    <location>
        <begin position="2"/>
        <end position="81"/>
    </location>
</feature>
<dbReference type="Proteomes" id="UP001311799">
    <property type="component" value="Unassembled WGS sequence"/>
</dbReference>